<feature type="non-terminal residue" evidence="1">
    <location>
        <position position="105"/>
    </location>
</feature>
<organism evidence="1 2">
    <name type="scientific">Neocallimastix californiae</name>
    <dbReference type="NCBI Taxonomy" id="1754190"/>
    <lineage>
        <taxon>Eukaryota</taxon>
        <taxon>Fungi</taxon>
        <taxon>Fungi incertae sedis</taxon>
        <taxon>Chytridiomycota</taxon>
        <taxon>Chytridiomycota incertae sedis</taxon>
        <taxon>Neocallimastigomycetes</taxon>
        <taxon>Neocallimastigales</taxon>
        <taxon>Neocallimastigaceae</taxon>
        <taxon>Neocallimastix</taxon>
    </lineage>
</organism>
<evidence type="ECO:0000313" key="2">
    <source>
        <dbReference type="Proteomes" id="UP000193920"/>
    </source>
</evidence>
<dbReference type="GO" id="GO:0000307">
    <property type="term" value="C:cyclin-dependent protein kinase holoenzyme complex"/>
    <property type="evidence" value="ECO:0007669"/>
    <property type="project" value="TreeGrafter"/>
</dbReference>
<comment type="caution">
    <text evidence="1">The sequence shown here is derived from an EMBL/GenBank/DDBJ whole genome shotgun (WGS) entry which is preliminary data.</text>
</comment>
<dbReference type="Gene3D" id="1.10.472.10">
    <property type="entry name" value="Cyclin-like"/>
    <property type="match status" value="1"/>
</dbReference>
<evidence type="ECO:0000313" key="1">
    <source>
        <dbReference type="EMBL" id="ORY54927.1"/>
    </source>
</evidence>
<dbReference type="GO" id="GO:0016538">
    <property type="term" value="F:cyclin-dependent protein serine/threonine kinase regulator activity"/>
    <property type="evidence" value="ECO:0007669"/>
    <property type="project" value="TreeGrafter"/>
</dbReference>
<dbReference type="CDD" id="cd20557">
    <property type="entry name" value="CYCLIN_ScPCL1-like"/>
    <property type="match status" value="1"/>
</dbReference>
<keyword evidence="2" id="KW-1185">Reference proteome</keyword>
<dbReference type="GO" id="GO:0005634">
    <property type="term" value="C:nucleus"/>
    <property type="evidence" value="ECO:0007669"/>
    <property type="project" value="TreeGrafter"/>
</dbReference>
<feature type="non-terminal residue" evidence="1">
    <location>
        <position position="1"/>
    </location>
</feature>
<dbReference type="PANTHER" id="PTHR15615:SF27">
    <property type="entry name" value="PHO85 CYCLIN CLG1"/>
    <property type="match status" value="1"/>
</dbReference>
<accession>A0A1Y2D6V1</accession>
<name>A0A1Y2D6V1_9FUNG</name>
<sequence>YVDHLLKITQISFSSVILALEYIYRLKEASQSPEGKFLNQWSYEEIIPIAFMMANKYVSDDRYSNTVWANVTNISLKHLNELEMKGLVAISFRLYVSENDYNHWI</sequence>
<dbReference type="AlphaFoldDB" id="A0A1Y2D6V1"/>
<dbReference type="GO" id="GO:0019901">
    <property type="term" value="F:protein kinase binding"/>
    <property type="evidence" value="ECO:0007669"/>
    <property type="project" value="InterPro"/>
</dbReference>
<dbReference type="STRING" id="1754190.A0A1Y2D6V1"/>
<protein>
    <recommendedName>
        <fullName evidence="3">Cyclin N-terminal domain-containing protein</fullName>
    </recommendedName>
</protein>
<dbReference type="OrthoDB" id="286814at2759"/>
<dbReference type="Pfam" id="PF08613">
    <property type="entry name" value="Cyclin"/>
    <property type="match status" value="1"/>
</dbReference>
<dbReference type="InterPro" id="IPR013922">
    <property type="entry name" value="Cyclin_PHO80-like"/>
</dbReference>
<proteinExistence type="predicted"/>
<dbReference type="PANTHER" id="PTHR15615">
    <property type="match status" value="1"/>
</dbReference>
<reference evidence="1 2" key="1">
    <citation type="submission" date="2016-08" db="EMBL/GenBank/DDBJ databases">
        <title>A Parts List for Fungal Cellulosomes Revealed by Comparative Genomics.</title>
        <authorList>
            <consortium name="DOE Joint Genome Institute"/>
            <person name="Haitjema C.H."/>
            <person name="Gilmore S.P."/>
            <person name="Henske J.K."/>
            <person name="Solomon K.V."/>
            <person name="De Groot R."/>
            <person name="Kuo A."/>
            <person name="Mondo S.J."/>
            <person name="Salamov A.A."/>
            <person name="Labutti K."/>
            <person name="Zhao Z."/>
            <person name="Chiniquy J."/>
            <person name="Barry K."/>
            <person name="Brewer H.M."/>
            <person name="Purvine S.O."/>
            <person name="Wright A.T."/>
            <person name="Boxma B."/>
            <person name="Van Alen T."/>
            <person name="Hackstein J.H."/>
            <person name="Baker S.E."/>
            <person name="Grigoriev I.V."/>
            <person name="O'Malley M.A."/>
        </authorList>
    </citation>
    <scope>NUCLEOTIDE SEQUENCE [LARGE SCALE GENOMIC DNA]</scope>
    <source>
        <strain evidence="1 2">G1</strain>
    </source>
</reference>
<evidence type="ECO:0008006" key="3">
    <source>
        <dbReference type="Google" id="ProtNLM"/>
    </source>
</evidence>
<gene>
    <name evidence="1" type="ORF">LY90DRAFT_331839</name>
</gene>
<dbReference type="EMBL" id="MCOG01000081">
    <property type="protein sequence ID" value="ORY54927.1"/>
    <property type="molecule type" value="Genomic_DNA"/>
</dbReference>
<dbReference type="Proteomes" id="UP000193920">
    <property type="component" value="Unassembled WGS sequence"/>
</dbReference>